<dbReference type="InterPro" id="IPR000859">
    <property type="entry name" value="CUB_dom"/>
</dbReference>
<keyword evidence="3" id="KW-0768">Sushi</keyword>
<dbReference type="SUPFAM" id="SSF56436">
    <property type="entry name" value="C-type lectin-like"/>
    <property type="match status" value="1"/>
</dbReference>
<dbReference type="EMBL" id="CAJFDH010000004">
    <property type="protein sequence ID" value="CAD5221960.1"/>
    <property type="molecule type" value="Genomic_DNA"/>
</dbReference>
<dbReference type="SMART" id="SM00192">
    <property type="entry name" value="LDLa"/>
    <property type="match status" value="1"/>
</dbReference>
<dbReference type="Pfam" id="PF00057">
    <property type="entry name" value="Ldl_recept_a"/>
    <property type="match status" value="1"/>
</dbReference>
<evidence type="ECO:0000259" key="5">
    <source>
        <dbReference type="PROSITE" id="PS01180"/>
    </source>
</evidence>
<dbReference type="Proteomes" id="UP000614601">
    <property type="component" value="Unassembled WGS sequence"/>
</dbReference>
<evidence type="ECO:0000256" key="2">
    <source>
        <dbReference type="ARBA" id="ARBA00023157"/>
    </source>
</evidence>
<dbReference type="SUPFAM" id="SSF57424">
    <property type="entry name" value="LDL receptor-like module"/>
    <property type="match status" value="1"/>
</dbReference>
<proteinExistence type="predicted"/>
<dbReference type="EMBL" id="CAJFCW020000004">
    <property type="protein sequence ID" value="CAG9115725.1"/>
    <property type="molecule type" value="Genomic_DNA"/>
</dbReference>
<comment type="caution">
    <text evidence="7">The sequence shown here is derived from an EMBL/GenBank/DDBJ whole genome shotgun (WGS) entry which is preliminary data.</text>
</comment>
<feature type="signal peptide" evidence="4">
    <location>
        <begin position="1"/>
        <end position="22"/>
    </location>
</feature>
<sequence length="623" mass="70424">MMTYNFFRVAFVLPYFCLSVQGSHYKVGDLKISCPNDDWVSVGTNCFYHSSKAYDAHSGQVFCQKLFGQSLATQSLLHTANFYQLSELAQHIPDATFWTSFYINVAVNDKIDSHDAFEKIRVHSRSLINISTPLINPNWAKLQPNLLKGKTWHNGTLCVAFNANKTDIQNYGWSLKQCNELFGVICQTFGCLNYTNGPSEFRCTDNSACIPKAHMCDHVQDCLDNSDENCAPETENCNNFQYQAIKNGRIKIDKVVNRDISHCNWHIEFADADNVVINLLTLGMSSSYIIITEVESGIVHQLDNNKTQITVPANVFIAYNGEATHNGIEIRYHAEGNSICNKTFVSWDGSFSPPMQTAHPNLYRTSTNCEWTIANTEQKPLAIKIPRFWLAKTDYLLIYEFTNNIASLLGNFTKYQPPPVAFVTMQQNLLFRFRTVKNTVGADGFTVFFERKCLEVTVETTHGYIQSTNFNKVFPFVAFEQTYRIVVPCKPYTKCSTQLFFDHLNITNFDDITVKSGNKTQILSGSTIPMPFRAEAPIIEIGMIAMTDKFSAKITFSVDCELPTSNRIRLINPSTTSYRSIVSFGCTYDKNWHLFNATCGAGGIWSDIPNICTQQPKGKNIKL</sequence>
<evidence type="ECO:0000256" key="1">
    <source>
        <dbReference type="ARBA" id="ARBA00022729"/>
    </source>
</evidence>
<dbReference type="Gene3D" id="4.10.400.10">
    <property type="entry name" value="Low-density Lipoprotein Receptor"/>
    <property type="match status" value="1"/>
</dbReference>
<feature type="domain" description="CUB" evidence="5">
    <location>
        <begin position="340"/>
        <end position="452"/>
    </location>
</feature>
<keyword evidence="8" id="KW-1185">Reference proteome</keyword>
<keyword evidence="1 4" id="KW-0732">Signal</keyword>
<dbReference type="InterPro" id="IPR016187">
    <property type="entry name" value="CTDL_fold"/>
</dbReference>
<dbReference type="PROSITE" id="PS50923">
    <property type="entry name" value="SUSHI"/>
    <property type="match status" value="1"/>
</dbReference>
<dbReference type="InterPro" id="IPR000436">
    <property type="entry name" value="Sushi_SCR_CCP_dom"/>
</dbReference>
<evidence type="ECO:0000256" key="4">
    <source>
        <dbReference type="SAM" id="SignalP"/>
    </source>
</evidence>
<dbReference type="Gene3D" id="3.10.100.10">
    <property type="entry name" value="Mannose-Binding Protein A, subunit A"/>
    <property type="match status" value="1"/>
</dbReference>
<dbReference type="CDD" id="cd00037">
    <property type="entry name" value="CLECT"/>
    <property type="match status" value="1"/>
</dbReference>
<dbReference type="PROSITE" id="PS01180">
    <property type="entry name" value="CUB"/>
    <property type="match status" value="1"/>
</dbReference>
<dbReference type="CDD" id="cd00041">
    <property type="entry name" value="CUB"/>
    <property type="match status" value="1"/>
</dbReference>
<dbReference type="InterPro" id="IPR002172">
    <property type="entry name" value="LDrepeatLR_classA_rpt"/>
</dbReference>
<dbReference type="Gene3D" id="2.60.120.290">
    <property type="entry name" value="Spermadhesin, CUB domain"/>
    <property type="match status" value="1"/>
</dbReference>
<dbReference type="InterPro" id="IPR023415">
    <property type="entry name" value="LDLR_class-A_CS"/>
</dbReference>
<dbReference type="InterPro" id="IPR035914">
    <property type="entry name" value="Sperma_CUB_dom_sf"/>
</dbReference>
<dbReference type="AlphaFoldDB" id="A0A811L441"/>
<accession>A0A811L441</accession>
<evidence type="ECO:0008006" key="9">
    <source>
        <dbReference type="Google" id="ProtNLM"/>
    </source>
</evidence>
<dbReference type="InterPro" id="IPR036055">
    <property type="entry name" value="LDL_receptor-like_sf"/>
</dbReference>
<evidence type="ECO:0000256" key="3">
    <source>
        <dbReference type="PROSITE-ProRule" id="PRU00302"/>
    </source>
</evidence>
<dbReference type="SMART" id="SM00042">
    <property type="entry name" value="CUB"/>
    <property type="match status" value="1"/>
</dbReference>
<protein>
    <recommendedName>
        <fullName evidence="9">CUB domain-containing protein</fullName>
    </recommendedName>
</protein>
<evidence type="ECO:0000259" key="6">
    <source>
        <dbReference type="PROSITE" id="PS50923"/>
    </source>
</evidence>
<keyword evidence="2" id="KW-1015">Disulfide bond</keyword>
<dbReference type="CDD" id="cd00112">
    <property type="entry name" value="LDLa"/>
    <property type="match status" value="1"/>
</dbReference>
<comment type="caution">
    <text evidence="3">Lacks conserved residue(s) required for the propagation of feature annotation.</text>
</comment>
<name>A0A811L441_9BILA</name>
<dbReference type="Pfam" id="PF00431">
    <property type="entry name" value="CUB"/>
    <property type="match status" value="1"/>
</dbReference>
<dbReference type="InterPro" id="IPR016186">
    <property type="entry name" value="C-type_lectin-like/link_sf"/>
</dbReference>
<organism evidence="7 8">
    <name type="scientific">Bursaphelenchus okinawaensis</name>
    <dbReference type="NCBI Taxonomy" id="465554"/>
    <lineage>
        <taxon>Eukaryota</taxon>
        <taxon>Metazoa</taxon>
        <taxon>Ecdysozoa</taxon>
        <taxon>Nematoda</taxon>
        <taxon>Chromadorea</taxon>
        <taxon>Rhabditida</taxon>
        <taxon>Tylenchina</taxon>
        <taxon>Tylenchomorpha</taxon>
        <taxon>Aphelenchoidea</taxon>
        <taxon>Aphelenchoididae</taxon>
        <taxon>Bursaphelenchus</taxon>
    </lineage>
</organism>
<dbReference type="PROSITE" id="PS50068">
    <property type="entry name" value="LDLRA_2"/>
    <property type="match status" value="1"/>
</dbReference>
<dbReference type="Proteomes" id="UP000783686">
    <property type="component" value="Unassembled WGS sequence"/>
</dbReference>
<dbReference type="OrthoDB" id="2019384at2759"/>
<evidence type="ECO:0000313" key="8">
    <source>
        <dbReference type="Proteomes" id="UP000614601"/>
    </source>
</evidence>
<dbReference type="PROSITE" id="PS01209">
    <property type="entry name" value="LDLRA_1"/>
    <property type="match status" value="1"/>
</dbReference>
<reference evidence="7" key="1">
    <citation type="submission" date="2020-09" db="EMBL/GenBank/DDBJ databases">
        <authorList>
            <person name="Kikuchi T."/>
        </authorList>
    </citation>
    <scope>NUCLEOTIDE SEQUENCE</scope>
    <source>
        <strain evidence="7">SH1</strain>
    </source>
</reference>
<evidence type="ECO:0000313" key="7">
    <source>
        <dbReference type="EMBL" id="CAD5221960.1"/>
    </source>
</evidence>
<feature type="domain" description="Sushi" evidence="6">
    <location>
        <begin position="558"/>
        <end position="614"/>
    </location>
</feature>
<dbReference type="SUPFAM" id="SSF49854">
    <property type="entry name" value="Spermadhesin, CUB domain"/>
    <property type="match status" value="1"/>
</dbReference>
<feature type="chain" id="PRO_5036221264" description="CUB domain-containing protein" evidence="4">
    <location>
        <begin position="23"/>
        <end position="623"/>
    </location>
</feature>
<gene>
    <name evidence="7" type="ORF">BOKJ2_LOCUS9706</name>
</gene>